<feature type="domain" description="YbaK/aminoacyl-tRNA synthetase-associated" evidence="1">
    <location>
        <begin position="37"/>
        <end position="152"/>
    </location>
</feature>
<dbReference type="Gene3D" id="3.90.960.10">
    <property type="entry name" value="YbaK/aminoacyl-tRNA synthetase-associated domain"/>
    <property type="match status" value="1"/>
</dbReference>
<proteinExistence type="predicted"/>
<dbReference type="InterPro" id="IPR007214">
    <property type="entry name" value="YbaK/aa-tRNA-synth-assoc-dom"/>
</dbReference>
<accession>A0A161XI95</accession>
<comment type="caution">
    <text evidence="2">The sequence shown here is derived from an EMBL/GenBank/DDBJ whole genome shotgun (WGS) entry which is preliminary data.</text>
</comment>
<dbReference type="STRING" id="455432.AWN90_32540"/>
<reference evidence="2 3" key="1">
    <citation type="submission" date="2016-04" db="EMBL/GenBank/DDBJ databases">
        <authorList>
            <person name="Evans L.H."/>
            <person name="Alamgir A."/>
            <person name="Owens N."/>
            <person name="Weber N.D."/>
            <person name="Virtaneva K."/>
            <person name="Barbian K."/>
            <person name="Babar A."/>
            <person name="Rosenke K."/>
        </authorList>
    </citation>
    <scope>NUCLEOTIDE SEQUENCE [LARGE SCALE GENOMIC DNA]</scope>
    <source>
        <strain evidence="2 3">IFM 0406</strain>
    </source>
</reference>
<evidence type="ECO:0000259" key="1">
    <source>
        <dbReference type="Pfam" id="PF04073"/>
    </source>
</evidence>
<name>A0A161XI95_9NOCA</name>
<dbReference type="GO" id="GO:0002161">
    <property type="term" value="F:aminoacyl-tRNA deacylase activity"/>
    <property type="evidence" value="ECO:0007669"/>
    <property type="project" value="InterPro"/>
</dbReference>
<gene>
    <name evidence="2" type="ORF">AWN90_32540</name>
</gene>
<dbReference type="AlphaFoldDB" id="A0A161XI95"/>
<sequence length="172" mass="18482">MSGDNTDRYRRLIADLDAAQARYRLIDHPPEGRTDLVSALRGHDVAHAAKCLIVMVKIGKKQTRYVLAVVPGHARVDLQAIKSVLGGSYVGVAGKDKAEELAGSVSGTVLPFTYHPQLELIADPTLVEAPELYFNAARLDRSIALAADDYTRIAVPRLESIALADVLPGGQA</sequence>
<dbReference type="Proteomes" id="UP000076512">
    <property type="component" value="Unassembled WGS sequence"/>
</dbReference>
<evidence type="ECO:0000313" key="3">
    <source>
        <dbReference type="Proteomes" id="UP000076512"/>
    </source>
</evidence>
<dbReference type="RefSeq" id="WP_067590626.1">
    <property type="nucleotide sequence ID" value="NZ_JABMCZ010000001.1"/>
</dbReference>
<dbReference type="SUPFAM" id="SSF55826">
    <property type="entry name" value="YbaK/ProRS associated domain"/>
    <property type="match status" value="1"/>
</dbReference>
<dbReference type="InterPro" id="IPR036754">
    <property type="entry name" value="YbaK/aa-tRNA-synt-asso_dom_sf"/>
</dbReference>
<organism evidence="2 3">
    <name type="scientific">Nocardia terpenica</name>
    <dbReference type="NCBI Taxonomy" id="455432"/>
    <lineage>
        <taxon>Bacteria</taxon>
        <taxon>Bacillati</taxon>
        <taxon>Actinomycetota</taxon>
        <taxon>Actinomycetes</taxon>
        <taxon>Mycobacteriales</taxon>
        <taxon>Nocardiaceae</taxon>
        <taxon>Nocardia</taxon>
    </lineage>
</organism>
<dbReference type="EMBL" id="LWGR01000007">
    <property type="protein sequence ID" value="KZM73378.1"/>
    <property type="molecule type" value="Genomic_DNA"/>
</dbReference>
<protein>
    <recommendedName>
        <fullName evidence="1">YbaK/aminoacyl-tRNA synthetase-associated domain-containing protein</fullName>
    </recommendedName>
</protein>
<keyword evidence="3" id="KW-1185">Reference proteome</keyword>
<evidence type="ECO:0000313" key="2">
    <source>
        <dbReference type="EMBL" id="KZM73378.1"/>
    </source>
</evidence>
<dbReference type="Pfam" id="PF04073">
    <property type="entry name" value="tRNA_edit"/>
    <property type="match status" value="1"/>
</dbReference>